<dbReference type="GO" id="GO:0010945">
    <property type="term" value="F:coenzyme A diphosphatase activity"/>
    <property type="evidence" value="ECO:0007669"/>
    <property type="project" value="InterPro"/>
</dbReference>
<keyword evidence="6" id="KW-0464">Manganese</keyword>
<dbReference type="PROSITE" id="PS51462">
    <property type="entry name" value="NUDIX"/>
    <property type="match status" value="1"/>
</dbReference>
<reference evidence="8 9" key="1">
    <citation type="submission" date="2016-10" db="EMBL/GenBank/DDBJ databases">
        <authorList>
            <person name="de Groot N.N."/>
        </authorList>
    </citation>
    <scope>NUCLEOTIDE SEQUENCE [LARGE SCALE GENOMIC DNA]</scope>
    <source>
        <strain evidence="8 9">DSM 25186</strain>
    </source>
</reference>
<evidence type="ECO:0000256" key="2">
    <source>
        <dbReference type="ARBA" id="ARBA00001946"/>
    </source>
</evidence>
<protein>
    <submittedName>
        <fullName evidence="8">NUDIX domain-containing protein</fullName>
    </submittedName>
</protein>
<keyword evidence="5" id="KW-0460">Magnesium</keyword>
<gene>
    <name evidence="8" type="ORF">SAMN05421823_105271</name>
</gene>
<comment type="cofactor">
    <cofactor evidence="2">
        <name>Mg(2+)</name>
        <dbReference type="ChEBI" id="CHEBI:18420"/>
    </cofactor>
</comment>
<accession>A0A1G9JBX7</accession>
<evidence type="ECO:0000256" key="3">
    <source>
        <dbReference type="ARBA" id="ARBA00022723"/>
    </source>
</evidence>
<dbReference type="STRING" id="1075417.SAMN05421823_105271"/>
<dbReference type="EMBL" id="FNFO01000005">
    <property type="protein sequence ID" value="SDL35040.1"/>
    <property type="molecule type" value="Genomic_DNA"/>
</dbReference>
<dbReference type="Pfam" id="PF00293">
    <property type="entry name" value="NUDIX"/>
    <property type="match status" value="1"/>
</dbReference>
<feature type="domain" description="Nudix hydrolase" evidence="7">
    <location>
        <begin position="41"/>
        <end position="175"/>
    </location>
</feature>
<dbReference type="RefSeq" id="WP_089683414.1">
    <property type="nucleotide sequence ID" value="NZ_FNFO01000005.1"/>
</dbReference>
<dbReference type="AlphaFoldDB" id="A0A1G9JBX7"/>
<dbReference type="PANTHER" id="PTHR12992">
    <property type="entry name" value="NUDIX HYDROLASE"/>
    <property type="match status" value="1"/>
</dbReference>
<keyword evidence="4" id="KW-0378">Hydrolase</keyword>
<dbReference type="SUPFAM" id="SSF55811">
    <property type="entry name" value="Nudix"/>
    <property type="match status" value="1"/>
</dbReference>
<evidence type="ECO:0000313" key="8">
    <source>
        <dbReference type="EMBL" id="SDL35040.1"/>
    </source>
</evidence>
<keyword evidence="9" id="KW-1185">Reference proteome</keyword>
<keyword evidence="3" id="KW-0479">Metal-binding</keyword>
<dbReference type="InterPro" id="IPR000086">
    <property type="entry name" value="NUDIX_hydrolase_dom"/>
</dbReference>
<sequence>MDLQQLQARLTQELPGEQAHRRMASSLRTGGRFTWQPNDQTRESAVLIALYPHHGEIMLPLIQRPTYAGVHSAQVALPGGRREAVDETLFATALREAREEVGIHTDAVQVLGSLSHLFVGASNHLVLPVVGLLAERPAFLPDPTEVDEVLEVAVTTLRDPSTQKETDLHVRGTDLRAPYFDVQGRIVWGATAMILSEFLWVWEEALDLR</sequence>
<evidence type="ECO:0000256" key="4">
    <source>
        <dbReference type="ARBA" id="ARBA00022801"/>
    </source>
</evidence>
<evidence type="ECO:0000256" key="6">
    <source>
        <dbReference type="ARBA" id="ARBA00023211"/>
    </source>
</evidence>
<evidence type="ECO:0000313" key="9">
    <source>
        <dbReference type="Proteomes" id="UP000198510"/>
    </source>
</evidence>
<dbReference type="GO" id="GO:0046872">
    <property type="term" value="F:metal ion binding"/>
    <property type="evidence" value="ECO:0007669"/>
    <property type="project" value="UniProtKB-KW"/>
</dbReference>
<dbReference type="CDD" id="cd03426">
    <property type="entry name" value="NUDIX_CoAse_Nudt7"/>
    <property type="match status" value="1"/>
</dbReference>
<evidence type="ECO:0000259" key="7">
    <source>
        <dbReference type="PROSITE" id="PS51462"/>
    </source>
</evidence>
<evidence type="ECO:0000256" key="5">
    <source>
        <dbReference type="ARBA" id="ARBA00022842"/>
    </source>
</evidence>
<organism evidence="8 9">
    <name type="scientific">Catalinimonas alkaloidigena</name>
    <dbReference type="NCBI Taxonomy" id="1075417"/>
    <lineage>
        <taxon>Bacteria</taxon>
        <taxon>Pseudomonadati</taxon>
        <taxon>Bacteroidota</taxon>
        <taxon>Cytophagia</taxon>
        <taxon>Cytophagales</taxon>
        <taxon>Catalimonadaceae</taxon>
        <taxon>Catalinimonas</taxon>
    </lineage>
</organism>
<dbReference type="Gene3D" id="3.90.79.10">
    <property type="entry name" value="Nucleoside Triphosphate Pyrophosphohydrolase"/>
    <property type="match status" value="1"/>
</dbReference>
<dbReference type="OrthoDB" id="9802805at2"/>
<dbReference type="InterPro" id="IPR045121">
    <property type="entry name" value="CoAse"/>
</dbReference>
<evidence type="ECO:0000256" key="1">
    <source>
        <dbReference type="ARBA" id="ARBA00001936"/>
    </source>
</evidence>
<dbReference type="InterPro" id="IPR015797">
    <property type="entry name" value="NUDIX_hydrolase-like_dom_sf"/>
</dbReference>
<dbReference type="PANTHER" id="PTHR12992:SF11">
    <property type="entry name" value="MITOCHONDRIAL COENZYME A DIPHOSPHATASE NUDT8"/>
    <property type="match status" value="1"/>
</dbReference>
<name>A0A1G9JBX7_9BACT</name>
<proteinExistence type="predicted"/>
<comment type="cofactor">
    <cofactor evidence="1">
        <name>Mn(2+)</name>
        <dbReference type="ChEBI" id="CHEBI:29035"/>
    </cofactor>
</comment>
<dbReference type="Proteomes" id="UP000198510">
    <property type="component" value="Unassembled WGS sequence"/>
</dbReference>